<keyword evidence="3" id="KW-0963">Cytoplasm</keyword>
<dbReference type="KEGG" id="psym:J1N51_09095"/>
<sequence>MNPEHENADLVQYLTFMMDDEEYGIEILAVQEIRGWETTTVIPNSEDYVKGVINLRGTVVPVIDLRLRFKLPHVEYNELTVVIIVKVEVDGHDKIMGIVVDAVSDVYNIEKQQAKKAPEIGDAENRAYIEGLINVGDKMVVLLDLEKVLAI</sequence>
<evidence type="ECO:0000313" key="6">
    <source>
        <dbReference type="Proteomes" id="UP000682739"/>
    </source>
</evidence>
<dbReference type="Gene3D" id="2.30.30.40">
    <property type="entry name" value="SH3 Domains"/>
    <property type="match status" value="1"/>
</dbReference>
<protein>
    <recommendedName>
        <fullName evidence="2">Chemotaxis protein CheW</fullName>
    </recommendedName>
</protein>
<dbReference type="RefSeq" id="WP_208833385.1">
    <property type="nucleotide sequence ID" value="NZ_CP072110.1"/>
</dbReference>
<dbReference type="EMBL" id="CP072110">
    <property type="protein sequence ID" value="QTH65350.1"/>
    <property type="molecule type" value="Genomic_DNA"/>
</dbReference>
<accession>A0A975DGR3</accession>
<organism evidence="5 6">
    <name type="scientific">Psychrosphaera ytuae</name>
    <dbReference type="NCBI Taxonomy" id="2820710"/>
    <lineage>
        <taxon>Bacteria</taxon>
        <taxon>Pseudomonadati</taxon>
        <taxon>Pseudomonadota</taxon>
        <taxon>Gammaproteobacteria</taxon>
        <taxon>Alteromonadales</taxon>
        <taxon>Pseudoalteromonadaceae</taxon>
        <taxon>Psychrosphaera</taxon>
    </lineage>
</organism>
<dbReference type="SUPFAM" id="SSF50341">
    <property type="entry name" value="CheW-like"/>
    <property type="match status" value="1"/>
</dbReference>
<dbReference type="GO" id="GO:0006935">
    <property type="term" value="P:chemotaxis"/>
    <property type="evidence" value="ECO:0007669"/>
    <property type="project" value="InterPro"/>
</dbReference>
<proteinExistence type="predicted"/>
<gene>
    <name evidence="5" type="ORF">J1N51_09095</name>
</gene>
<dbReference type="GO" id="GO:0007165">
    <property type="term" value="P:signal transduction"/>
    <property type="evidence" value="ECO:0007669"/>
    <property type="project" value="InterPro"/>
</dbReference>
<dbReference type="InterPro" id="IPR039315">
    <property type="entry name" value="CheW"/>
</dbReference>
<dbReference type="Pfam" id="PF01584">
    <property type="entry name" value="CheW"/>
    <property type="match status" value="1"/>
</dbReference>
<dbReference type="GO" id="GO:0005829">
    <property type="term" value="C:cytosol"/>
    <property type="evidence" value="ECO:0007669"/>
    <property type="project" value="TreeGrafter"/>
</dbReference>
<evidence type="ECO:0000256" key="2">
    <source>
        <dbReference type="ARBA" id="ARBA00021483"/>
    </source>
</evidence>
<dbReference type="InterPro" id="IPR036061">
    <property type="entry name" value="CheW-like_dom_sf"/>
</dbReference>
<dbReference type="SMART" id="SM00260">
    <property type="entry name" value="CheW"/>
    <property type="match status" value="1"/>
</dbReference>
<evidence type="ECO:0000259" key="4">
    <source>
        <dbReference type="PROSITE" id="PS50851"/>
    </source>
</evidence>
<dbReference type="PANTHER" id="PTHR22617:SF45">
    <property type="entry name" value="CHEMOTAXIS PROTEIN CHEW"/>
    <property type="match status" value="1"/>
</dbReference>
<dbReference type="CDD" id="cd00732">
    <property type="entry name" value="CheW"/>
    <property type="match status" value="1"/>
</dbReference>
<dbReference type="PROSITE" id="PS50851">
    <property type="entry name" value="CHEW"/>
    <property type="match status" value="1"/>
</dbReference>
<dbReference type="Gene3D" id="2.40.50.180">
    <property type="entry name" value="CheA-289, Domain 4"/>
    <property type="match status" value="1"/>
</dbReference>
<evidence type="ECO:0000256" key="3">
    <source>
        <dbReference type="ARBA" id="ARBA00022490"/>
    </source>
</evidence>
<feature type="domain" description="CheW-like" evidence="4">
    <location>
        <begin position="10"/>
        <end position="151"/>
    </location>
</feature>
<evidence type="ECO:0000313" key="5">
    <source>
        <dbReference type="EMBL" id="QTH65350.1"/>
    </source>
</evidence>
<keyword evidence="6" id="KW-1185">Reference proteome</keyword>
<reference evidence="5" key="1">
    <citation type="submission" date="2021-03" db="EMBL/GenBank/DDBJ databases">
        <title>Description of Psychrosphaera ytuae sp. nov. isolated from deep sea sediment of South China Sea.</title>
        <authorList>
            <person name="Zhang J."/>
            <person name="Xu X.-D."/>
        </authorList>
    </citation>
    <scope>NUCLEOTIDE SEQUENCE</scope>
    <source>
        <strain evidence="5">MTZ26</strain>
    </source>
</reference>
<dbReference type="InterPro" id="IPR002545">
    <property type="entry name" value="CheW-lke_dom"/>
</dbReference>
<evidence type="ECO:0000256" key="1">
    <source>
        <dbReference type="ARBA" id="ARBA00004496"/>
    </source>
</evidence>
<comment type="subcellular location">
    <subcellularLocation>
        <location evidence="1">Cytoplasm</location>
    </subcellularLocation>
</comment>
<dbReference type="Proteomes" id="UP000682739">
    <property type="component" value="Chromosome"/>
</dbReference>
<dbReference type="AlphaFoldDB" id="A0A975DGR3"/>
<name>A0A975DGR3_9GAMM</name>
<dbReference type="PANTHER" id="PTHR22617">
    <property type="entry name" value="CHEMOTAXIS SENSOR HISTIDINE KINASE-RELATED"/>
    <property type="match status" value="1"/>
</dbReference>